<evidence type="ECO:0000313" key="2">
    <source>
        <dbReference type="Proteomes" id="UP000275408"/>
    </source>
</evidence>
<gene>
    <name evidence="1" type="ORF">pdam_00000470</name>
</gene>
<evidence type="ECO:0000313" key="1">
    <source>
        <dbReference type="EMBL" id="RMX53686.1"/>
    </source>
</evidence>
<organism evidence="1 2">
    <name type="scientific">Pocillopora damicornis</name>
    <name type="common">Cauliflower coral</name>
    <name type="synonym">Millepora damicornis</name>
    <dbReference type="NCBI Taxonomy" id="46731"/>
    <lineage>
        <taxon>Eukaryota</taxon>
        <taxon>Metazoa</taxon>
        <taxon>Cnidaria</taxon>
        <taxon>Anthozoa</taxon>
        <taxon>Hexacorallia</taxon>
        <taxon>Scleractinia</taxon>
        <taxon>Astrocoeniina</taxon>
        <taxon>Pocilloporidae</taxon>
        <taxon>Pocillopora</taxon>
    </lineage>
</organism>
<dbReference type="Proteomes" id="UP000275408">
    <property type="component" value="Unassembled WGS sequence"/>
</dbReference>
<protein>
    <submittedName>
        <fullName evidence="1">Uncharacterized protein</fullName>
    </submittedName>
</protein>
<comment type="caution">
    <text evidence="1">The sequence shown here is derived from an EMBL/GenBank/DDBJ whole genome shotgun (WGS) entry which is preliminary data.</text>
</comment>
<keyword evidence="2" id="KW-1185">Reference proteome</keyword>
<name>A0A3M6UJ70_POCDA</name>
<accession>A0A3M6UJ70</accession>
<dbReference type="EMBL" id="RCHS01001413">
    <property type="protein sequence ID" value="RMX53686.1"/>
    <property type="molecule type" value="Genomic_DNA"/>
</dbReference>
<dbReference type="AlphaFoldDB" id="A0A3M6UJ70"/>
<sequence length="232" mass="26193">MKFLSMQIQLNKIMYFLTVLDVYLMHSPRLRLDSADQFKSVVVRQYEVRTINGSKQNSAVSVAPQDLHPQTLQLQFGYADDSNKVTQLSVVTSTAVISKFSSSEGRPSIRADNIPVLWLGKVKISWEKTSNIACIEVLMSIREATESLLAYLHLFYPERSIGFSYAKQEGLGVGELDQEAYRVVAFQRHRKIVKCELTFNSVLEIVISFSLITSMSGIQSSRQQFDPPTPTC</sequence>
<reference evidence="1 2" key="1">
    <citation type="journal article" date="2018" name="Sci. Rep.">
        <title>Comparative analysis of the Pocillopora damicornis genome highlights role of immune system in coral evolution.</title>
        <authorList>
            <person name="Cunning R."/>
            <person name="Bay R.A."/>
            <person name="Gillette P."/>
            <person name="Baker A.C."/>
            <person name="Traylor-Knowles N."/>
        </authorList>
    </citation>
    <scope>NUCLEOTIDE SEQUENCE [LARGE SCALE GENOMIC DNA]</scope>
    <source>
        <strain evidence="1">RSMAS</strain>
        <tissue evidence="1">Whole animal</tissue>
    </source>
</reference>
<proteinExistence type="predicted"/>